<keyword evidence="3" id="KW-1185">Reference proteome</keyword>
<evidence type="ECO:0000313" key="3">
    <source>
        <dbReference type="Proteomes" id="UP000831151"/>
    </source>
</evidence>
<reference evidence="2" key="1">
    <citation type="submission" date="2022-04" db="EMBL/GenBank/DDBJ databases">
        <title>Complete genome sequences of Ezakiella coagulans and Fenollaria massiliensis.</title>
        <authorList>
            <person name="France M.T."/>
            <person name="Clifford J."/>
            <person name="Narina S."/>
            <person name="Rutt L."/>
            <person name="Ravel J."/>
        </authorList>
    </citation>
    <scope>NUCLEOTIDE SEQUENCE</scope>
    <source>
        <strain evidence="2">C0061C2</strain>
    </source>
</reference>
<keyword evidence="1" id="KW-1133">Transmembrane helix</keyword>
<dbReference type="EMBL" id="CP096649">
    <property type="protein sequence ID" value="UQK59393.1"/>
    <property type="molecule type" value="Genomic_DNA"/>
</dbReference>
<evidence type="ECO:0000313" key="2">
    <source>
        <dbReference type="EMBL" id="UQK59393.1"/>
    </source>
</evidence>
<proteinExistence type="predicted"/>
<protein>
    <submittedName>
        <fullName evidence="2">Uncharacterized protein</fullName>
    </submittedName>
</protein>
<keyword evidence="1" id="KW-0812">Transmembrane</keyword>
<gene>
    <name evidence="2" type="ORF">M1R53_01700</name>
</gene>
<dbReference type="RefSeq" id="WP_249242849.1">
    <property type="nucleotide sequence ID" value="NZ_CP096649.1"/>
</dbReference>
<feature type="transmembrane region" description="Helical" evidence="1">
    <location>
        <begin position="37"/>
        <end position="56"/>
    </location>
</feature>
<accession>A0A9E7IV21</accession>
<keyword evidence="1" id="KW-0472">Membrane</keyword>
<name>A0A9E7IV21_9FIRM</name>
<dbReference type="AlphaFoldDB" id="A0A9E7IV21"/>
<sequence>MLKAIAFALIFLGTSLQLPSKIESYKKERNAENLLEMLAYLLIALGSFLLALGYCFG</sequence>
<organism evidence="2 3">
    <name type="scientific">Fenollaria massiliensis</name>
    <dbReference type="NCBI Taxonomy" id="938288"/>
    <lineage>
        <taxon>Bacteria</taxon>
        <taxon>Bacillati</taxon>
        <taxon>Bacillota</taxon>
        <taxon>Clostridia</taxon>
        <taxon>Eubacteriales</taxon>
        <taxon>Fenollaria</taxon>
    </lineage>
</organism>
<dbReference type="Proteomes" id="UP000831151">
    <property type="component" value="Chromosome"/>
</dbReference>
<evidence type="ECO:0000256" key="1">
    <source>
        <dbReference type="SAM" id="Phobius"/>
    </source>
</evidence>
<dbReference type="KEGG" id="fms:M1R53_01700"/>